<name>A0A6J4P0C2_9BURK</name>
<feature type="region of interest" description="Disordered" evidence="1">
    <location>
        <begin position="1"/>
        <end position="40"/>
    </location>
</feature>
<reference evidence="2" key="1">
    <citation type="submission" date="2020-02" db="EMBL/GenBank/DDBJ databases">
        <authorList>
            <person name="Meier V. D."/>
        </authorList>
    </citation>
    <scope>NUCLEOTIDE SEQUENCE</scope>
    <source>
        <strain evidence="2">AVDCRST_MAG51</strain>
    </source>
</reference>
<evidence type="ECO:0000313" key="2">
    <source>
        <dbReference type="EMBL" id="CAA9402500.1"/>
    </source>
</evidence>
<feature type="non-terminal residue" evidence="2">
    <location>
        <position position="300"/>
    </location>
</feature>
<organism evidence="2">
    <name type="scientific">uncultured Ramlibacter sp</name>
    <dbReference type="NCBI Taxonomy" id="260755"/>
    <lineage>
        <taxon>Bacteria</taxon>
        <taxon>Pseudomonadati</taxon>
        <taxon>Pseudomonadota</taxon>
        <taxon>Betaproteobacteria</taxon>
        <taxon>Burkholderiales</taxon>
        <taxon>Comamonadaceae</taxon>
        <taxon>Ramlibacter</taxon>
        <taxon>environmental samples</taxon>
    </lineage>
</organism>
<dbReference type="EMBL" id="CADCUX010000234">
    <property type="protein sequence ID" value="CAA9402500.1"/>
    <property type="molecule type" value="Genomic_DNA"/>
</dbReference>
<protein>
    <submittedName>
        <fullName evidence="2">Permease of the drug/metabolite transporter (DMT) superfamily</fullName>
    </submittedName>
</protein>
<feature type="region of interest" description="Disordered" evidence="1">
    <location>
        <begin position="118"/>
        <end position="223"/>
    </location>
</feature>
<evidence type="ECO:0000256" key="1">
    <source>
        <dbReference type="SAM" id="MobiDB-lite"/>
    </source>
</evidence>
<proteinExistence type="predicted"/>
<sequence length="300" mass="30784">DPQSGHAQTHPAAARHAGAPHPRLGHQLAGDEGGRDRLSAAHVPRVVDLAGRPGAGGGAAGDEGALHHPASQLARAGLAGGHQHVRLARLHHPGRAHALEWTRRDPGLQHADLLGGDRRGAVLGRPQRSQLDGGERRRGRRGAAALARVHQPGRPPGRRCAGAGGGGHLGARHAAAAAHDHRPADADDLVLDDGHDRRGDGGAVPAVRARRVGPAEPGGRLGDRLQRGADLRLRPRRVVLPGARPAAGGFEPERDVHPGAGRLFGRAVAGRSRALAGLGRRTADGVGDRLGAVAVARGGL</sequence>
<accession>A0A6J4P0C2</accession>
<dbReference type="AlphaFoldDB" id="A0A6J4P0C2"/>
<gene>
    <name evidence="2" type="ORF">AVDCRST_MAG51-1037</name>
</gene>
<feature type="non-terminal residue" evidence="2">
    <location>
        <position position="1"/>
    </location>
</feature>
<feature type="compositionally biased region" description="Low complexity" evidence="1">
    <location>
        <begin position="1"/>
        <end position="22"/>
    </location>
</feature>